<evidence type="ECO:0000313" key="1">
    <source>
        <dbReference type="EMBL" id="CAB4128295.1"/>
    </source>
</evidence>
<gene>
    <name evidence="1" type="ORF">UFOVP100_22</name>
</gene>
<dbReference type="EMBL" id="LR796229">
    <property type="protein sequence ID" value="CAB4128295.1"/>
    <property type="molecule type" value="Genomic_DNA"/>
</dbReference>
<sequence length="72" mass="8154">MGEVLMNVHVINNVKAHTYYDTDRAFWGWEPWVATWDGYDGAPIDYDTPSSDPIGAGYSEQEALDDLLEQSE</sequence>
<name>A0A6J5L3J8_9CAUD</name>
<proteinExistence type="predicted"/>
<accession>A0A6J5L3J8</accession>
<organism evidence="1">
    <name type="scientific">uncultured Caudovirales phage</name>
    <dbReference type="NCBI Taxonomy" id="2100421"/>
    <lineage>
        <taxon>Viruses</taxon>
        <taxon>Duplodnaviria</taxon>
        <taxon>Heunggongvirae</taxon>
        <taxon>Uroviricota</taxon>
        <taxon>Caudoviricetes</taxon>
        <taxon>Peduoviridae</taxon>
        <taxon>Maltschvirus</taxon>
        <taxon>Maltschvirus maltsch</taxon>
    </lineage>
</organism>
<reference evidence="1" key="1">
    <citation type="submission" date="2020-04" db="EMBL/GenBank/DDBJ databases">
        <authorList>
            <person name="Chiriac C."/>
            <person name="Salcher M."/>
            <person name="Ghai R."/>
            <person name="Kavagutti S V."/>
        </authorList>
    </citation>
    <scope>NUCLEOTIDE SEQUENCE</scope>
</reference>
<protein>
    <submittedName>
        <fullName evidence="1">Uncharacterized protein</fullName>
    </submittedName>
</protein>